<dbReference type="RefSeq" id="WP_354298130.1">
    <property type="nucleotide sequence ID" value="NZ_JBEPLU010000003.1"/>
</dbReference>
<name>A0ABV2EM60_9CAUL</name>
<dbReference type="InterPro" id="IPR040452">
    <property type="entry name" value="SfsA_C"/>
</dbReference>
<dbReference type="InterPro" id="IPR005224">
    <property type="entry name" value="SfsA"/>
</dbReference>
<proteinExistence type="inferred from homology"/>
<dbReference type="Gene3D" id="2.40.50.580">
    <property type="match status" value="1"/>
</dbReference>
<evidence type="ECO:0000313" key="4">
    <source>
        <dbReference type="EMBL" id="MET3528143.1"/>
    </source>
</evidence>
<accession>A0ABV2EM60</accession>
<evidence type="ECO:0000259" key="3">
    <source>
        <dbReference type="Pfam" id="PF17746"/>
    </source>
</evidence>
<organism evidence="4 5">
    <name type="scientific">Phenylobacterium koreense</name>
    <dbReference type="NCBI Taxonomy" id="266125"/>
    <lineage>
        <taxon>Bacteria</taxon>
        <taxon>Pseudomonadati</taxon>
        <taxon>Pseudomonadota</taxon>
        <taxon>Alphaproteobacteria</taxon>
        <taxon>Caulobacterales</taxon>
        <taxon>Caulobacteraceae</taxon>
        <taxon>Phenylobacterium</taxon>
    </lineage>
</organism>
<evidence type="ECO:0000313" key="5">
    <source>
        <dbReference type="Proteomes" id="UP001549110"/>
    </source>
</evidence>
<evidence type="ECO:0000259" key="2">
    <source>
        <dbReference type="Pfam" id="PF03749"/>
    </source>
</evidence>
<dbReference type="HAMAP" id="MF_00095">
    <property type="entry name" value="SfsA"/>
    <property type="match status" value="1"/>
</dbReference>
<comment type="similarity">
    <text evidence="1">Belongs to the SfsA family.</text>
</comment>
<protein>
    <recommendedName>
        <fullName evidence="1">Sugar fermentation stimulation protein homolog</fullName>
    </recommendedName>
</protein>
<feature type="domain" description="SfsA N-terminal OB" evidence="3">
    <location>
        <begin position="13"/>
        <end position="79"/>
    </location>
</feature>
<dbReference type="Gene3D" id="3.40.1350.60">
    <property type="match status" value="2"/>
</dbReference>
<dbReference type="InterPro" id="IPR041465">
    <property type="entry name" value="SfsA_N"/>
</dbReference>
<evidence type="ECO:0000256" key="1">
    <source>
        <dbReference type="HAMAP-Rule" id="MF_00095"/>
    </source>
</evidence>
<dbReference type="CDD" id="cd22359">
    <property type="entry name" value="SfsA-like_bacterial"/>
    <property type="match status" value="1"/>
</dbReference>
<feature type="domain" description="Sugar fermentation stimulation protein C-terminal" evidence="2">
    <location>
        <begin position="83"/>
        <end position="142"/>
    </location>
</feature>
<dbReference type="PANTHER" id="PTHR30545:SF2">
    <property type="entry name" value="SUGAR FERMENTATION STIMULATION PROTEIN A"/>
    <property type="match status" value="1"/>
</dbReference>
<sequence length="254" mass="27900">MDLPQPLVRGRLVSRYKRFFADVVLDDGSPLTAHCPNPGAMLGLNAPGLPVWLSKSDDPKRKLAHTLELVEVDGGMVGINTMHPNRLVAEALAADALPEVAGYSSHRREVKYGVGSRVDFLLEDPARAPCWLEVKNCQAAYNARLKPDHKVWLEVKNVHLMRTPGLAEFPDCVAARSLKHLRELEAMVAEGDRAIVLFVVQRGDCEAFKACHELDPAFARGLDQAADAGVEVLIYACDVAISGLKISHRIPWAR</sequence>
<comment type="caution">
    <text evidence="4">The sequence shown here is derived from an EMBL/GenBank/DDBJ whole genome shotgun (WGS) entry which is preliminary data.</text>
</comment>
<feature type="domain" description="Sugar fermentation stimulation protein C-terminal" evidence="2">
    <location>
        <begin position="148"/>
        <end position="240"/>
    </location>
</feature>
<reference evidence="4 5" key="1">
    <citation type="submission" date="2024-06" db="EMBL/GenBank/DDBJ databases">
        <title>Genomic Encyclopedia of Type Strains, Phase IV (KMG-IV): sequencing the most valuable type-strain genomes for metagenomic binning, comparative biology and taxonomic classification.</title>
        <authorList>
            <person name="Goeker M."/>
        </authorList>
    </citation>
    <scope>NUCLEOTIDE SEQUENCE [LARGE SCALE GENOMIC DNA]</scope>
    <source>
        <strain evidence="4 5">DSM 17809</strain>
    </source>
</reference>
<gene>
    <name evidence="1" type="primary">sfsA</name>
    <name evidence="4" type="ORF">ABID41_003282</name>
</gene>
<dbReference type="Pfam" id="PF03749">
    <property type="entry name" value="SfsA"/>
    <property type="match status" value="2"/>
</dbReference>
<dbReference type="NCBIfam" id="TIGR00230">
    <property type="entry name" value="sfsA"/>
    <property type="match status" value="1"/>
</dbReference>
<dbReference type="PANTHER" id="PTHR30545">
    <property type="entry name" value="SUGAR FERMENTATION STIMULATION PROTEIN A"/>
    <property type="match status" value="1"/>
</dbReference>
<dbReference type="EMBL" id="JBEPLU010000003">
    <property type="protein sequence ID" value="MET3528143.1"/>
    <property type="molecule type" value="Genomic_DNA"/>
</dbReference>
<keyword evidence="5" id="KW-1185">Reference proteome</keyword>
<dbReference type="Pfam" id="PF17746">
    <property type="entry name" value="SfsA_N"/>
    <property type="match status" value="1"/>
</dbReference>
<dbReference type="Proteomes" id="UP001549110">
    <property type="component" value="Unassembled WGS sequence"/>
</dbReference>